<dbReference type="Gene3D" id="1.10.10.60">
    <property type="entry name" value="Homeodomain-like"/>
    <property type="match status" value="1"/>
</dbReference>
<sequence length="150" mass="17402">MADGRKTTYSPSFKEEAVQLFLKGGRSYRQLCDELGIKDKKTLREWVAKINSGESLEDGRGKSSHAEHRGRLKTNFSSVEEELAYVKAERDYLKKLYRSRSGHEWGAHPKEFFQNSRCAACSFIFGNIITLFWIIQIRLLQMENGKFQDE</sequence>
<feature type="transmembrane region" description="Helical" evidence="1">
    <location>
        <begin position="118"/>
        <end position="140"/>
    </location>
</feature>
<keyword evidence="1" id="KW-1133">Transmembrane helix</keyword>
<dbReference type="GO" id="GO:0004803">
    <property type="term" value="F:transposase activity"/>
    <property type="evidence" value="ECO:0007669"/>
    <property type="project" value="InterPro"/>
</dbReference>
<gene>
    <name evidence="2" type="ORF">KL86DES1_10450</name>
</gene>
<evidence type="ECO:0000313" key="2">
    <source>
        <dbReference type="EMBL" id="SCM70507.1"/>
    </source>
</evidence>
<accession>A0A212KZ35</accession>
<dbReference type="InterPro" id="IPR002514">
    <property type="entry name" value="Transposase_8"/>
</dbReference>
<dbReference type="Pfam" id="PF01527">
    <property type="entry name" value="HTH_Tnp_1"/>
    <property type="match status" value="1"/>
</dbReference>
<dbReference type="EMBL" id="FMJC01000001">
    <property type="protein sequence ID" value="SCM70507.1"/>
    <property type="molecule type" value="Genomic_DNA"/>
</dbReference>
<proteinExistence type="predicted"/>
<protein>
    <recommendedName>
        <fullName evidence="3">Transposase</fullName>
    </recommendedName>
</protein>
<name>A0A212KZ35_9BACT</name>
<dbReference type="SUPFAM" id="SSF46689">
    <property type="entry name" value="Homeodomain-like"/>
    <property type="match status" value="1"/>
</dbReference>
<keyword evidence="1" id="KW-0812">Transmembrane</keyword>
<dbReference type="AlphaFoldDB" id="A0A212KZ35"/>
<dbReference type="GO" id="GO:0006313">
    <property type="term" value="P:DNA transposition"/>
    <property type="evidence" value="ECO:0007669"/>
    <property type="project" value="InterPro"/>
</dbReference>
<dbReference type="GO" id="GO:0003677">
    <property type="term" value="F:DNA binding"/>
    <property type="evidence" value="ECO:0007669"/>
    <property type="project" value="InterPro"/>
</dbReference>
<evidence type="ECO:0000256" key="1">
    <source>
        <dbReference type="SAM" id="Phobius"/>
    </source>
</evidence>
<dbReference type="InterPro" id="IPR009057">
    <property type="entry name" value="Homeodomain-like_sf"/>
</dbReference>
<keyword evidence="1" id="KW-0472">Membrane</keyword>
<organism evidence="2">
    <name type="scientific">uncultured Desulfovibrio sp</name>
    <dbReference type="NCBI Taxonomy" id="167968"/>
    <lineage>
        <taxon>Bacteria</taxon>
        <taxon>Pseudomonadati</taxon>
        <taxon>Thermodesulfobacteriota</taxon>
        <taxon>Desulfovibrionia</taxon>
        <taxon>Desulfovibrionales</taxon>
        <taxon>Desulfovibrionaceae</taxon>
        <taxon>Desulfovibrio</taxon>
        <taxon>environmental samples</taxon>
    </lineage>
</organism>
<reference evidence="2" key="1">
    <citation type="submission" date="2016-08" db="EMBL/GenBank/DDBJ databases">
        <authorList>
            <person name="Seilhamer J.J."/>
        </authorList>
    </citation>
    <scope>NUCLEOTIDE SEQUENCE</scope>
    <source>
        <strain evidence="2">86-1</strain>
    </source>
</reference>
<evidence type="ECO:0008006" key="3">
    <source>
        <dbReference type="Google" id="ProtNLM"/>
    </source>
</evidence>